<dbReference type="Pfam" id="PF13088">
    <property type="entry name" value="BNR_2"/>
    <property type="match status" value="1"/>
</dbReference>
<dbReference type="PANTHER" id="PTHR43752">
    <property type="entry name" value="BNR/ASP-BOX REPEAT FAMILY PROTEIN"/>
    <property type="match status" value="1"/>
</dbReference>
<feature type="chain" id="PRO_5035596950" description="Sialidase domain-containing protein" evidence="1">
    <location>
        <begin position="18"/>
        <end position="359"/>
    </location>
</feature>
<dbReference type="InterPro" id="IPR011040">
    <property type="entry name" value="Sialidase"/>
</dbReference>
<proteinExistence type="predicted"/>
<evidence type="ECO:0000313" key="3">
    <source>
        <dbReference type="EMBL" id="CAF0748744.1"/>
    </source>
</evidence>
<sequence length="359" mass="41168">MLLTTLLLSIYLAELSAIIPYDGIIHRSTDGSSYAFLSPPKSSNHASFIEQMTPSGTLAVAWFSGGEQQPNCSIAVSLLELGSQQFTPGVIVSERVNYSNQNPVLFWDSETQILHLYHTQQLGHLKEQYAEMWHLYSATWSTPEIFYSTSGAWDRNRIIHTYDKGGLIFPCYNSSLNHIDDYSYILRTPSLTSKWTRIDIKRSDNLIQPTLIRLNNSLQLRAFFRDKRYQWIYYADSNDDGLTWTIPKPTSLPNNDAAVQAYTLKSGAIIMAFNNLNGTARSPLTVTLSYDNGITWPYHRDVQIHDDDNVTYIGEYSYPSILQTSWSGPDDNDIHLVYSYDRQTIKYRRFNENWVKHGQ</sequence>
<dbReference type="PANTHER" id="PTHR43752:SF2">
    <property type="entry name" value="BNR_ASP-BOX REPEAT FAMILY PROTEIN"/>
    <property type="match status" value="1"/>
</dbReference>
<name>A0A813P276_9BILA</name>
<dbReference type="SUPFAM" id="SSF50939">
    <property type="entry name" value="Sialidases"/>
    <property type="match status" value="1"/>
</dbReference>
<dbReference type="InterPro" id="IPR036278">
    <property type="entry name" value="Sialidase_sf"/>
</dbReference>
<dbReference type="Gene3D" id="2.120.10.10">
    <property type="match status" value="1"/>
</dbReference>
<keyword evidence="1" id="KW-0732">Signal</keyword>
<evidence type="ECO:0000259" key="2">
    <source>
        <dbReference type="Pfam" id="PF13088"/>
    </source>
</evidence>
<feature type="domain" description="Sialidase" evidence="2">
    <location>
        <begin position="56"/>
        <end position="325"/>
    </location>
</feature>
<dbReference type="Proteomes" id="UP000663823">
    <property type="component" value="Unassembled WGS sequence"/>
</dbReference>
<dbReference type="AlphaFoldDB" id="A0A813P276"/>
<evidence type="ECO:0000313" key="5">
    <source>
        <dbReference type="Proteomes" id="UP000663882"/>
    </source>
</evidence>
<comment type="caution">
    <text evidence="3">The sequence shown here is derived from an EMBL/GenBank/DDBJ whole genome shotgun (WGS) entry which is preliminary data.</text>
</comment>
<protein>
    <recommendedName>
        <fullName evidence="2">Sialidase domain-containing protein</fullName>
    </recommendedName>
</protein>
<dbReference type="OrthoDB" id="504663at2759"/>
<feature type="signal peptide" evidence="1">
    <location>
        <begin position="1"/>
        <end position="17"/>
    </location>
</feature>
<dbReference type="EMBL" id="CAJOAX010008891">
    <property type="protein sequence ID" value="CAF4044740.1"/>
    <property type="molecule type" value="Genomic_DNA"/>
</dbReference>
<dbReference type="EMBL" id="CAJNOO010000022">
    <property type="protein sequence ID" value="CAF0748744.1"/>
    <property type="molecule type" value="Genomic_DNA"/>
</dbReference>
<dbReference type="CDD" id="cd15482">
    <property type="entry name" value="Sialidase_non-viral"/>
    <property type="match status" value="1"/>
</dbReference>
<gene>
    <name evidence="4" type="ORF">OTI717_LOCUS31322</name>
    <name evidence="3" type="ORF">RFH988_LOCUS1169</name>
</gene>
<reference evidence="3" key="1">
    <citation type="submission" date="2021-02" db="EMBL/GenBank/DDBJ databases">
        <authorList>
            <person name="Nowell W R."/>
        </authorList>
    </citation>
    <scope>NUCLEOTIDE SEQUENCE</scope>
</reference>
<dbReference type="Proteomes" id="UP000663882">
    <property type="component" value="Unassembled WGS sequence"/>
</dbReference>
<accession>A0A813P276</accession>
<evidence type="ECO:0000313" key="4">
    <source>
        <dbReference type="EMBL" id="CAF4044740.1"/>
    </source>
</evidence>
<organism evidence="3 5">
    <name type="scientific">Rotaria sordida</name>
    <dbReference type="NCBI Taxonomy" id="392033"/>
    <lineage>
        <taxon>Eukaryota</taxon>
        <taxon>Metazoa</taxon>
        <taxon>Spiralia</taxon>
        <taxon>Gnathifera</taxon>
        <taxon>Rotifera</taxon>
        <taxon>Eurotatoria</taxon>
        <taxon>Bdelloidea</taxon>
        <taxon>Philodinida</taxon>
        <taxon>Philodinidae</taxon>
        <taxon>Rotaria</taxon>
    </lineage>
</organism>
<evidence type="ECO:0000256" key="1">
    <source>
        <dbReference type="SAM" id="SignalP"/>
    </source>
</evidence>